<protein>
    <submittedName>
        <fullName evidence="3">Uncharacterized protein</fullName>
    </submittedName>
</protein>
<accession>A0A8C9DQJ6</accession>
<feature type="signal peptide" evidence="2">
    <location>
        <begin position="1"/>
        <end position="23"/>
    </location>
</feature>
<feature type="chain" id="PRO_5034390863" evidence="2">
    <location>
        <begin position="24"/>
        <end position="77"/>
    </location>
</feature>
<dbReference type="AlphaFoldDB" id="A0A8C9DQJ6"/>
<evidence type="ECO:0000313" key="3">
    <source>
        <dbReference type="Ensembl" id="ENSPSMP00000026285.1"/>
    </source>
</evidence>
<proteinExistence type="predicted"/>
<organism evidence="3 4">
    <name type="scientific">Prolemur simus</name>
    <name type="common">Greater bamboo lemur</name>
    <name type="synonym">Hapalemur simus</name>
    <dbReference type="NCBI Taxonomy" id="1328070"/>
    <lineage>
        <taxon>Eukaryota</taxon>
        <taxon>Metazoa</taxon>
        <taxon>Chordata</taxon>
        <taxon>Craniata</taxon>
        <taxon>Vertebrata</taxon>
        <taxon>Euteleostomi</taxon>
        <taxon>Mammalia</taxon>
        <taxon>Eutheria</taxon>
        <taxon>Euarchontoglires</taxon>
        <taxon>Primates</taxon>
        <taxon>Strepsirrhini</taxon>
        <taxon>Lemuriformes</taxon>
        <taxon>Lemuridae</taxon>
        <taxon>Prolemur</taxon>
    </lineage>
</organism>
<keyword evidence="2" id="KW-0732">Signal</keyword>
<keyword evidence="4" id="KW-1185">Reference proteome</keyword>
<feature type="region of interest" description="Disordered" evidence="1">
    <location>
        <begin position="58"/>
        <end position="77"/>
    </location>
</feature>
<dbReference type="PANTHER" id="PTHR12138:SF152">
    <property type="entry name" value="C2H2-TYPE DOMAIN-CONTAINING PROTEIN"/>
    <property type="match status" value="1"/>
</dbReference>
<dbReference type="GeneTree" id="ENSGT01150000287378"/>
<evidence type="ECO:0000313" key="4">
    <source>
        <dbReference type="Proteomes" id="UP000694414"/>
    </source>
</evidence>
<reference evidence="3" key="1">
    <citation type="submission" date="2025-08" db="UniProtKB">
        <authorList>
            <consortium name="Ensembl"/>
        </authorList>
    </citation>
    <scope>IDENTIFICATION</scope>
</reference>
<evidence type="ECO:0000256" key="2">
    <source>
        <dbReference type="SAM" id="SignalP"/>
    </source>
</evidence>
<sequence>MPPWLANFLNFFVEMGSCCVAQAGLELLASSNPPASASQSVGITAMSHHTQPQGVGFKAALPSRVPGGDLQPYGDGA</sequence>
<dbReference type="Ensembl" id="ENSPSMT00000030431.1">
    <property type="protein sequence ID" value="ENSPSMP00000026285.1"/>
    <property type="gene ID" value="ENSPSMG00000018444.1"/>
</dbReference>
<dbReference type="PRINTS" id="PR02045">
    <property type="entry name" value="F138DOMAIN"/>
</dbReference>
<name>A0A8C9DQJ6_PROSS</name>
<evidence type="ECO:0000256" key="1">
    <source>
        <dbReference type="SAM" id="MobiDB-lite"/>
    </source>
</evidence>
<reference evidence="3" key="2">
    <citation type="submission" date="2025-09" db="UniProtKB">
        <authorList>
            <consortium name="Ensembl"/>
        </authorList>
    </citation>
    <scope>IDENTIFICATION</scope>
</reference>
<dbReference type="PANTHER" id="PTHR12138">
    <property type="entry name" value="PRIMATE-EXPANDED PROTEIN FAMILY"/>
    <property type="match status" value="1"/>
</dbReference>
<dbReference type="Proteomes" id="UP000694414">
    <property type="component" value="Unplaced"/>
</dbReference>